<evidence type="ECO:0000313" key="1">
    <source>
        <dbReference type="EMBL" id="PWW07280.1"/>
    </source>
</evidence>
<gene>
    <name evidence="1" type="ORF">DFQ01_102172</name>
</gene>
<dbReference type="Proteomes" id="UP000246635">
    <property type="component" value="Unassembled WGS sequence"/>
</dbReference>
<dbReference type="AlphaFoldDB" id="A0A2V2YYR6"/>
<comment type="caution">
    <text evidence="1">The sequence shown here is derived from an EMBL/GenBank/DDBJ whole genome shotgun (WGS) entry which is preliminary data.</text>
</comment>
<dbReference type="RefSeq" id="WP_110042537.1">
    <property type="nucleotide sequence ID" value="NZ_CP054612.1"/>
</dbReference>
<sequence>MRSLYVVGDSISIQYGPYLKRMIEHRFHYDRKRGEEDAFINLDNPIGANGGDSSMVLAYLQGEQRKGVHYDLLLINCGLHDIKTDPATGDKQVPLQQYRDNLEQIVIISREMSNFLIWVRTTDAVEEVHNARSASFHRFHEDVVAYNEAADVIMRAHDVSIVDLYTFTRIFGTSAYCDHVHFTEEVCCSQAAFIAGYLQGCLEG</sequence>
<evidence type="ECO:0000313" key="2">
    <source>
        <dbReference type="Proteomes" id="UP000246635"/>
    </source>
</evidence>
<organism evidence="1 2">
    <name type="scientific">Paenibacillus cellulosilyticus</name>
    <dbReference type="NCBI Taxonomy" id="375489"/>
    <lineage>
        <taxon>Bacteria</taxon>
        <taxon>Bacillati</taxon>
        <taxon>Bacillota</taxon>
        <taxon>Bacilli</taxon>
        <taxon>Bacillales</taxon>
        <taxon>Paenibacillaceae</taxon>
        <taxon>Paenibacillus</taxon>
    </lineage>
</organism>
<reference evidence="1 2" key="1">
    <citation type="submission" date="2018-05" db="EMBL/GenBank/DDBJ databases">
        <title>Genomic Encyclopedia of Type Strains, Phase III (KMG-III): the genomes of soil and plant-associated and newly described type strains.</title>
        <authorList>
            <person name="Whitman W."/>
        </authorList>
    </citation>
    <scope>NUCLEOTIDE SEQUENCE [LARGE SCALE GENOMIC DNA]</scope>
    <source>
        <strain evidence="1 2">CECT 5696</strain>
    </source>
</reference>
<dbReference type="InterPro" id="IPR036514">
    <property type="entry name" value="SGNH_hydro_sf"/>
</dbReference>
<name>A0A2V2YYR6_9BACL</name>
<proteinExistence type="predicted"/>
<accession>A0A2V2YYR6</accession>
<protein>
    <submittedName>
        <fullName evidence="1">Lysophospholipase L1-like esterase</fullName>
    </submittedName>
</protein>
<dbReference type="OrthoDB" id="1953620at2"/>
<dbReference type="SUPFAM" id="SSF52266">
    <property type="entry name" value="SGNH hydrolase"/>
    <property type="match status" value="1"/>
</dbReference>
<keyword evidence="2" id="KW-1185">Reference proteome</keyword>
<dbReference type="EMBL" id="QGTQ01000002">
    <property type="protein sequence ID" value="PWW07280.1"/>
    <property type="molecule type" value="Genomic_DNA"/>
</dbReference>
<dbReference type="Gene3D" id="3.40.50.1110">
    <property type="entry name" value="SGNH hydrolase"/>
    <property type="match status" value="1"/>
</dbReference>
<dbReference type="CDD" id="cd00229">
    <property type="entry name" value="SGNH_hydrolase"/>
    <property type="match status" value="1"/>
</dbReference>